<name>A0AAD6VSB2_9AGAR</name>
<protein>
    <submittedName>
        <fullName evidence="1">Uncharacterized protein</fullName>
    </submittedName>
</protein>
<evidence type="ECO:0000313" key="1">
    <source>
        <dbReference type="EMBL" id="KAJ7221315.1"/>
    </source>
</evidence>
<dbReference type="Gene3D" id="1.20.120.1530">
    <property type="match status" value="1"/>
</dbReference>
<proteinExistence type="predicted"/>
<keyword evidence="2" id="KW-1185">Reference proteome</keyword>
<evidence type="ECO:0000313" key="2">
    <source>
        <dbReference type="Proteomes" id="UP001219525"/>
    </source>
</evidence>
<comment type="caution">
    <text evidence="1">The sequence shown here is derived from an EMBL/GenBank/DDBJ whole genome shotgun (WGS) entry which is preliminary data.</text>
</comment>
<dbReference type="EMBL" id="JARJCW010000008">
    <property type="protein sequence ID" value="KAJ7221315.1"/>
    <property type="molecule type" value="Genomic_DNA"/>
</dbReference>
<reference evidence="1" key="1">
    <citation type="submission" date="2023-03" db="EMBL/GenBank/DDBJ databases">
        <title>Massive genome expansion in bonnet fungi (Mycena s.s.) driven by repeated elements and novel gene families across ecological guilds.</title>
        <authorList>
            <consortium name="Lawrence Berkeley National Laboratory"/>
            <person name="Harder C.B."/>
            <person name="Miyauchi S."/>
            <person name="Viragh M."/>
            <person name="Kuo A."/>
            <person name="Thoen E."/>
            <person name="Andreopoulos B."/>
            <person name="Lu D."/>
            <person name="Skrede I."/>
            <person name="Drula E."/>
            <person name="Henrissat B."/>
            <person name="Morin E."/>
            <person name="Kohler A."/>
            <person name="Barry K."/>
            <person name="LaButti K."/>
            <person name="Morin E."/>
            <person name="Salamov A."/>
            <person name="Lipzen A."/>
            <person name="Mereny Z."/>
            <person name="Hegedus B."/>
            <person name="Baldrian P."/>
            <person name="Stursova M."/>
            <person name="Weitz H."/>
            <person name="Taylor A."/>
            <person name="Grigoriev I.V."/>
            <person name="Nagy L.G."/>
            <person name="Martin F."/>
            <person name="Kauserud H."/>
        </authorList>
    </citation>
    <scope>NUCLEOTIDE SEQUENCE</scope>
    <source>
        <strain evidence="1">9144</strain>
    </source>
</reference>
<gene>
    <name evidence="1" type="ORF">GGX14DRAFT_669354</name>
</gene>
<organism evidence="1 2">
    <name type="scientific">Mycena pura</name>
    <dbReference type="NCBI Taxonomy" id="153505"/>
    <lineage>
        <taxon>Eukaryota</taxon>
        <taxon>Fungi</taxon>
        <taxon>Dikarya</taxon>
        <taxon>Basidiomycota</taxon>
        <taxon>Agaricomycotina</taxon>
        <taxon>Agaricomycetes</taxon>
        <taxon>Agaricomycetidae</taxon>
        <taxon>Agaricales</taxon>
        <taxon>Marasmiineae</taxon>
        <taxon>Mycenaceae</taxon>
        <taxon>Mycena</taxon>
    </lineage>
</organism>
<dbReference type="Proteomes" id="UP001219525">
    <property type="component" value="Unassembled WGS sequence"/>
</dbReference>
<dbReference type="AlphaFoldDB" id="A0AAD6VSB2"/>
<accession>A0AAD6VSB2</accession>
<sequence length="92" mass="10184">MVQLKKVINSMVDNLGLRRDGTWRELTNEVNTLAANLTTQVRSIAEVTTAVAKGLRPQAPDSDVSSKLARNDARNTDESVRFVHAGKDMFEI</sequence>